<proteinExistence type="predicted"/>
<accession>A0ABS8UJM5</accession>
<feature type="signal peptide" evidence="1">
    <location>
        <begin position="1"/>
        <end position="22"/>
    </location>
</feature>
<keyword evidence="1" id="KW-0732">Signal</keyword>
<dbReference type="EMBL" id="JACEIK010002027">
    <property type="protein sequence ID" value="MCD9558548.1"/>
    <property type="molecule type" value="Genomic_DNA"/>
</dbReference>
<evidence type="ECO:0000313" key="2">
    <source>
        <dbReference type="EMBL" id="MCD9558548.1"/>
    </source>
</evidence>
<evidence type="ECO:0000313" key="3">
    <source>
        <dbReference type="Proteomes" id="UP000823775"/>
    </source>
</evidence>
<name>A0ABS8UJM5_DATST</name>
<protein>
    <submittedName>
        <fullName evidence="2">Uncharacterized protein</fullName>
    </submittedName>
</protein>
<gene>
    <name evidence="2" type="ORF">HAX54_015951</name>
</gene>
<evidence type="ECO:0000256" key="1">
    <source>
        <dbReference type="SAM" id="SignalP"/>
    </source>
</evidence>
<dbReference type="Proteomes" id="UP000823775">
    <property type="component" value="Unassembled WGS sequence"/>
</dbReference>
<keyword evidence="3" id="KW-1185">Reference proteome</keyword>
<comment type="caution">
    <text evidence="2">The sequence shown here is derived from an EMBL/GenBank/DDBJ whole genome shotgun (WGS) entry which is preliminary data.</text>
</comment>
<reference evidence="2 3" key="1">
    <citation type="journal article" date="2021" name="BMC Genomics">
        <title>Datura genome reveals duplications of psychoactive alkaloid biosynthetic genes and high mutation rate following tissue culture.</title>
        <authorList>
            <person name="Rajewski A."/>
            <person name="Carter-House D."/>
            <person name="Stajich J."/>
            <person name="Litt A."/>
        </authorList>
    </citation>
    <scope>NUCLEOTIDE SEQUENCE [LARGE SCALE GENOMIC DNA]</scope>
    <source>
        <strain evidence="2">AR-01</strain>
    </source>
</reference>
<sequence>MAYTVIPFLLLIDIHLIHPVMAICTTRQAKSLHAWGLHCYRHRCITTLPLYDTTSAKTRVLGCPINAMDSFHIHLPQHILVGVHDRPSYVRFGFFSALAVLVYVFYSVHASFDAEEDGTLSQKNIELVKESIEVQDHTLKV</sequence>
<organism evidence="2 3">
    <name type="scientific">Datura stramonium</name>
    <name type="common">Jimsonweed</name>
    <name type="synonym">Common thornapple</name>
    <dbReference type="NCBI Taxonomy" id="4076"/>
    <lineage>
        <taxon>Eukaryota</taxon>
        <taxon>Viridiplantae</taxon>
        <taxon>Streptophyta</taxon>
        <taxon>Embryophyta</taxon>
        <taxon>Tracheophyta</taxon>
        <taxon>Spermatophyta</taxon>
        <taxon>Magnoliopsida</taxon>
        <taxon>eudicotyledons</taxon>
        <taxon>Gunneridae</taxon>
        <taxon>Pentapetalae</taxon>
        <taxon>asterids</taxon>
        <taxon>lamiids</taxon>
        <taxon>Solanales</taxon>
        <taxon>Solanaceae</taxon>
        <taxon>Solanoideae</taxon>
        <taxon>Datureae</taxon>
        <taxon>Datura</taxon>
    </lineage>
</organism>
<feature type="chain" id="PRO_5045994503" evidence="1">
    <location>
        <begin position="23"/>
        <end position="141"/>
    </location>
</feature>